<protein>
    <submittedName>
        <fullName evidence="1">Uncharacterized protein</fullName>
    </submittedName>
</protein>
<keyword evidence="2" id="KW-1185">Reference proteome</keyword>
<accession>A0ACC3YDU0</accession>
<sequence length="240" mass="26947">MISVSSYEPLDSDDLESTSSVQETSRFSSVARFQIAAQDFAAFITGFLLATTILLLWNPSTPSLEETYAQRRDDIARISKCGKSVKEAKAAGCVYDPGLLYWTQPYCSAEDIADEFIRNPVHQIYRDKEKNHPLNLSYILSGEFGEAYDRVNHHKGHCLNAWKVLTQAAATLSPETPEVLVPGMAVSWSHVVHCSEDVVVPNDKSKWRTKPYIKFWPGVGACHLLRAPKLPAYFKRHGAW</sequence>
<proteinExistence type="predicted"/>
<comment type="caution">
    <text evidence="1">The sequence shown here is derived from an EMBL/GenBank/DDBJ whole genome shotgun (WGS) entry which is preliminary data.</text>
</comment>
<name>A0ACC3YDU0_COLTU</name>
<evidence type="ECO:0000313" key="1">
    <source>
        <dbReference type="EMBL" id="KAL0930019.1"/>
    </source>
</evidence>
<dbReference type="EMBL" id="VUJX02000012">
    <property type="protein sequence ID" value="KAL0930019.1"/>
    <property type="molecule type" value="Genomic_DNA"/>
</dbReference>
<gene>
    <name evidence="1" type="ORF">CTRU02_214839</name>
</gene>
<organism evidence="1 2">
    <name type="scientific">Colletotrichum truncatum</name>
    <name type="common">Anthracnose fungus</name>
    <name type="synonym">Colletotrichum capsici</name>
    <dbReference type="NCBI Taxonomy" id="5467"/>
    <lineage>
        <taxon>Eukaryota</taxon>
        <taxon>Fungi</taxon>
        <taxon>Dikarya</taxon>
        <taxon>Ascomycota</taxon>
        <taxon>Pezizomycotina</taxon>
        <taxon>Sordariomycetes</taxon>
        <taxon>Hypocreomycetidae</taxon>
        <taxon>Glomerellales</taxon>
        <taxon>Glomerellaceae</taxon>
        <taxon>Colletotrichum</taxon>
        <taxon>Colletotrichum truncatum species complex</taxon>
    </lineage>
</organism>
<evidence type="ECO:0000313" key="2">
    <source>
        <dbReference type="Proteomes" id="UP000805649"/>
    </source>
</evidence>
<reference evidence="1 2" key="1">
    <citation type="journal article" date="2020" name="Phytopathology">
        <title>Genome Sequence Resources of Colletotrichum truncatum, C. plurivorum, C. musicola, and C. sojae: Four Species Pathogenic to Soybean (Glycine max).</title>
        <authorList>
            <person name="Rogerio F."/>
            <person name="Boufleur T.R."/>
            <person name="Ciampi-Guillardi M."/>
            <person name="Sukno S.A."/>
            <person name="Thon M.R."/>
            <person name="Massola Junior N.S."/>
            <person name="Baroncelli R."/>
        </authorList>
    </citation>
    <scope>NUCLEOTIDE SEQUENCE [LARGE SCALE GENOMIC DNA]</scope>
    <source>
        <strain evidence="1 2">CMES1059</strain>
    </source>
</reference>
<dbReference type="Proteomes" id="UP000805649">
    <property type="component" value="Unassembled WGS sequence"/>
</dbReference>